<dbReference type="RefSeq" id="WP_129240901.1">
    <property type="nucleotide sequence ID" value="NZ_UFQC01000010.1"/>
</dbReference>
<name>A0A446CFS0_9BURK</name>
<accession>A0A446CFS0</accession>
<protein>
    <submittedName>
        <fullName evidence="2">Uncharacterized protein</fullName>
    </submittedName>
</protein>
<dbReference type="OrthoDB" id="8482216at2"/>
<proteinExistence type="predicted"/>
<reference evidence="2 3" key="1">
    <citation type="submission" date="2018-07" db="EMBL/GenBank/DDBJ databases">
        <authorList>
            <person name="Peeters C."/>
        </authorList>
    </citation>
    <scope>NUCLEOTIDE SEQUENCE [LARGE SCALE GENOMIC DNA]</scope>
    <source>
        <strain evidence="2 3">LMG 30378</strain>
    </source>
</reference>
<dbReference type="Proteomes" id="UP000289465">
    <property type="component" value="Unassembled WGS sequence"/>
</dbReference>
<evidence type="ECO:0000313" key="3">
    <source>
        <dbReference type="Proteomes" id="UP000289465"/>
    </source>
</evidence>
<gene>
    <name evidence="2" type="ORF">AVE30378_02192</name>
</gene>
<evidence type="ECO:0000313" key="2">
    <source>
        <dbReference type="EMBL" id="SSW66653.1"/>
    </source>
</evidence>
<organism evidence="2 3">
    <name type="scientific">Achromobacter veterisilvae</name>
    <dbReference type="NCBI Taxonomy" id="2069367"/>
    <lineage>
        <taxon>Bacteria</taxon>
        <taxon>Pseudomonadati</taxon>
        <taxon>Pseudomonadota</taxon>
        <taxon>Betaproteobacteria</taxon>
        <taxon>Burkholderiales</taxon>
        <taxon>Alcaligenaceae</taxon>
        <taxon>Achromobacter</taxon>
    </lineage>
</organism>
<evidence type="ECO:0000256" key="1">
    <source>
        <dbReference type="SAM" id="MobiDB-lite"/>
    </source>
</evidence>
<dbReference type="EMBL" id="UFQC01000010">
    <property type="protein sequence ID" value="SSW66653.1"/>
    <property type="molecule type" value="Genomic_DNA"/>
</dbReference>
<sequence>MTDQNNAAQAAPQQAVLTREQIGELYKDWVCVFGVNTGSAELCIREIEAAVLSALRAPVADERDIWLVCLSREYYNGGDRPLLAVPTEAMAQQIAADLQQYCRDLHERLDANNWYNEADPEISNKLYEESEALFAAAQFPHGVKLDRYDLDNDFSFWPLSLSGAPAALASAPVAGEAQPASITSRRLSGVLSMDGASLHMKPDGSGQIIVAEEDFTLEDDRSEGPDGPQGGVHWVACLAASEMDALLVYLNGHARPSDDALWDQTLTERDEYHDMADKLANAIADHLLVEIGEHSSSNCPWMRALEAIENAAPQAMPDDVRRQVIAECRRVIGSTDGRKEPAAQALAHWVSAKLRAAPRASATITHYECGPYNGDGTYEAVPVYAAPPLASTGDARRALGGYQTDSFRVLKTHPAPAAAKDGQQRARDVSPLLARALDEWHEDDGPVMWWAWCGHEWAGEAPWCGTPHYQDWPGYHTHWTPIAGFPATPSPQSAAIRNSLIADPSGGLPTQHTDGGTVYE</sequence>
<dbReference type="AlphaFoldDB" id="A0A446CFS0"/>
<feature type="region of interest" description="Disordered" evidence="1">
    <location>
        <begin position="501"/>
        <end position="520"/>
    </location>
</feature>